<gene>
    <name evidence="1" type="ORF">HZH66_006763</name>
</gene>
<dbReference type="Proteomes" id="UP000614350">
    <property type="component" value="Unassembled WGS sequence"/>
</dbReference>
<evidence type="ECO:0000313" key="2">
    <source>
        <dbReference type="Proteomes" id="UP000614350"/>
    </source>
</evidence>
<comment type="caution">
    <text evidence="1">The sequence shown here is derived from an EMBL/GenBank/DDBJ whole genome shotgun (WGS) entry which is preliminary data.</text>
</comment>
<dbReference type="EMBL" id="JACSEA010000006">
    <property type="protein sequence ID" value="KAF7398866.1"/>
    <property type="molecule type" value="Genomic_DNA"/>
</dbReference>
<evidence type="ECO:0000313" key="1">
    <source>
        <dbReference type="EMBL" id="KAF7398866.1"/>
    </source>
</evidence>
<accession>A0A834K7P9</accession>
<dbReference type="AlphaFoldDB" id="A0A834K7P9"/>
<organism evidence="1 2">
    <name type="scientific">Vespula vulgaris</name>
    <name type="common">Yellow jacket</name>
    <name type="synonym">Wasp</name>
    <dbReference type="NCBI Taxonomy" id="7454"/>
    <lineage>
        <taxon>Eukaryota</taxon>
        <taxon>Metazoa</taxon>
        <taxon>Ecdysozoa</taxon>
        <taxon>Arthropoda</taxon>
        <taxon>Hexapoda</taxon>
        <taxon>Insecta</taxon>
        <taxon>Pterygota</taxon>
        <taxon>Neoptera</taxon>
        <taxon>Endopterygota</taxon>
        <taxon>Hymenoptera</taxon>
        <taxon>Apocrita</taxon>
        <taxon>Aculeata</taxon>
        <taxon>Vespoidea</taxon>
        <taxon>Vespidae</taxon>
        <taxon>Vespinae</taxon>
        <taxon>Vespula</taxon>
    </lineage>
</organism>
<proteinExistence type="predicted"/>
<protein>
    <submittedName>
        <fullName evidence="1">Uncharacterized protein</fullName>
    </submittedName>
</protein>
<reference evidence="1" key="1">
    <citation type="journal article" date="2020" name="G3 (Bethesda)">
        <title>High-Quality Assemblies for Three Invasive Social Wasps from the &lt;i&gt;Vespula&lt;/i&gt; Genus.</title>
        <authorList>
            <person name="Harrop T.W.R."/>
            <person name="Guhlin J."/>
            <person name="McLaughlin G.M."/>
            <person name="Permina E."/>
            <person name="Stockwell P."/>
            <person name="Gilligan J."/>
            <person name="Le Lec M.F."/>
            <person name="Gruber M.A.M."/>
            <person name="Quinn O."/>
            <person name="Lovegrove M."/>
            <person name="Duncan E.J."/>
            <person name="Remnant E.J."/>
            <person name="Van Eeckhoven J."/>
            <person name="Graham B."/>
            <person name="Knapp R.A."/>
            <person name="Langford K.W."/>
            <person name="Kronenberg Z."/>
            <person name="Press M.O."/>
            <person name="Eacker S.M."/>
            <person name="Wilson-Rankin E.E."/>
            <person name="Purcell J."/>
            <person name="Lester P.J."/>
            <person name="Dearden P.K."/>
        </authorList>
    </citation>
    <scope>NUCLEOTIDE SEQUENCE</scope>
    <source>
        <strain evidence="1">Marl-1</strain>
    </source>
</reference>
<name>A0A834K7P9_VESVU</name>
<keyword evidence="2" id="KW-1185">Reference proteome</keyword>
<sequence>MRTLRAPTVVKFSQSFLLDRSFLLFTPAVRNDRPRITANAPKEENTASWCRYGGLFEPLSFNNDLGLYLEEHSCFPNCVSETSKNNADEPFPNNRYHRLSGSIKAAKALLSESLDSTTNACTLEDWTRVRTIEGLRILIRASGLISSVTVSIEYSRVRKPQGFPTWKQARRPLVVGRELKTWEYPFQCSLSAIKSDPIQLVSGVSERTHGFTVKQRKTNGLGREWTSEQDGYRELIVSWSIFIDWTANPADVSYFRVEEVERVWIGAEQVNLHEELSSTSSGRIARVFQFS</sequence>